<accession>A0A0E0GJM6</accession>
<dbReference type="Gene3D" id="1.10.287.110">
    <property type="entry name" value="DnaJ domain"/>
    <property type="match status" value="1"/>
</dbReference>
<feature type="region of interest" description="Disordered" evidence="1">
    <location>
        <begin position="179"/>
        <end position="210"/>
    </location>
</feature>
<evidence type="ECO:0000313" key="4">
    <source>
        <dbReference type="Proteomes" id="UP000006591"/>
    </source>
</evidence>
<dbReference type="EnsemblPlants" id="ONIVA03G10940.1">
    <property type="protein sequence ID" value="ONIVA03G10940.1"/>
    <property type="gene ID" value="ONIVA03G10940"/>
</dbReference>
<dbReference type="GO" id="GO:0005783">
    <property type="term" value="C:endoplasmic reticulum"/>
    <property type="evidence" value="ECO:0007669"/>
    <property type="project" value="UniProtKB-ARBA"/>
</dbReference>
<reference evidence="3" key="2">
    <citation type="submission" date="2018-04" db="EMBL/GenBank/DDBJ databases">
        <title>OnivRS2 (Oryza nivara Reference Sequence Version 2).</title>
        <authorList>
            <person name="Zhang J."/>
            <person name="Kudrna D."/>
            <person name="Lee S."/>
            <person name="Talag J."/>
            <person name="Rajasekar S."/>
            <person name="Welchert J."/>
            <person name="Hsing Y.-I."/>
            <person name="Wing R.A."/>
        </authorList>
    </citation>
    <scope>NUCLEOTIDE SEQUENCE [LARGE SCALE GENOMIC DNA]</scope>
    <source>
        <strain evidence="3">SL10</strain>
    </source>
</reference>
<evidence type="ECO:0000256" key="1">
    <source>
        <dbReference type="SAM" id="MobiDB-lite"/>
    </source>
</evidence>
<feature type="compositionally biased region" description="Basic residues" evidence="1">
    <location>
        <begin position="106"/>
        <end position="117"/>
    </location>
</feature>
<proteinExistence type="predicted"/>
<feature type="region of interest" description="Disordered" evidence="1">
    <location>
        <begin position="300"/>
        <end position="322"/>
    </location>
</feature>
<evidence type="ECO:0000259" key="2">
    <source>
        <dbReference type="PROSITE" id="PS50076"/>
    </source>
</evidence>
<sequence length="322" mass="35344">MNDRGWTPETRRTQFTIQRPGFRASGNQWKALCHAKEGELIDLLTEKMKRVENMTHLHNSGVEASPLSKQNGVIPVKQPAKMEPELQPAAATIEKPRVARQTAGAAHRKKRLTRRAAHGAPAFIKTSQSHPLPKPPPHHFPPCKWPRVSCLRLPPRQAATMISPRPALSSSSFLAFRPAAASPTTNPSPPPSPRLHAAPPPLSASFSPSTSVVAPDHVAAASFYDVLGLHAGASAREIKDAYRRLARAVHPDASPHPAAASSDDFIRVHAAYSTLSDPDKRADYDRRLLLLAAGRRRATPSLGRSPTFPARRRRTWETDQCW</sequence>
<dbReference type="AlphaFoldDB" id="A0A0E0GJM6"/>
<dbReference type="HOGENOM" id="CLU_864307_0_0_1"/>
<dbReference type="InterPro" id="IPR052276">
    <property type="entry name" value="Diphthamide-biosynth_chaperone"/>
</dbReference>
<reference evidence="3" key="1">
    <citation type="submission" date="2015-04" db="UniProtKB">
        <authorList>
            <consortium name="EnsemblPlants"/>
        </authorList>
    </citation>
    <scope>IDENTIFICATION</scope>
    <source>
        <strain evidence="3">SL10</strain>
    </source>
</reference>
<feature type="region of interest" description="Disordered" evidence="1">
    <location>
        <begin position="95"/>
        <end position="140"/>
    </location>
</feature>
<dbReference type="PANTHER" id="PTHR44240">
    <property type="entry name" value="DNAJ DOMAIN (PROKARYOTIC HEAT SHOCK PROTEIN)-RELATED"/>
    <property type="match status" value="1"/>
</dbReference>
<dbReference type="PROSITE" id="PS50076">
    <property type="entry name" value="DNAJ_2"/>
    <property type="match status" value="1"/>
</dbReference>
<dbReference type="CDD" id="cd06257">
    <property type="entry name" value="DnaJ"/>
    <property type="match status" value="1"/>
</dbReference>
<evidence type="ECO:0000313" key="3">
    <source>
        <dbReference type="EnsemblPlants" id="ONIVA03G10940.1"/>
    </source>
</evidence>
<feature type="domain" description="J" evidence="2">
    <location>
        <begin position="222"/>
        <end position="288"/>
    </location>
</feature>
<dbReference type="PRINTS" id="PR00625">
    <property type="entry name" value="JDOMAIN"/>
</dbReference>
<protein>
    <recommendedName>
        <fullName evidence="2">J domain-containing protein</fullName>
    </recommendedName>
</protein>
<dbReference type="SUPFAM" id="SSF46565">
    <property type="entry name" value="Chaperone J-domain"/>
    <property type="match status" value="1"/>
</dbReference>
<feature type="compositionally biased region" description="Pro residues" evidence="1">
    <location>
        <begin position="186"/>
        <end position="202"/>
    </location>
</feature>
<keyword evidence="4" id="KW-1185">Reference proteome</keyword>
<dbReference type="Pfam" id="PF00226">
    <property type="entry name" value="DnaJ"/>
    <property type="match status" value="1"/>
</dbReference>
<dbReference type="STRING" id="4536.A0A0E0GJM6"/>
<name>A0A0E0GJM6_ORYNI</name>
<dbReference type="PROSITE" id="PS00636">
    <property type="entry name" value="DNAJ_1"/>
    <property type="match status" value="1"/>
</dbReference>
<dbReference type="InterPro" id="IPR001623">
    <property type="entry name" value="DnaJ_domain"/>
</dbReference>
<dbReference type="OMA" id="LCHAKEG"/>
<dbReference type="Gramene" id="ONIVA03G10940.1">
    <property type="protein sequence ID" value="ONIVA03G10940.1"/>
    <property type="gene ID" value="ONIVA03G10940"/>
</dbReference>
<dbReference type="eggNOG" id="KOG0712">
    <property type="taxonomic scope" value="Eukaryota"/>
</dbReference>
<dbReference type="SMART" id="SM00271">
    <property type="entry name" value="DnaJ"/>
    <property type="match status" value="1"/>
</dbReference>
<dbReference type="InterPro" id="IPR036869">
    <property type="entry name" value="J_dom_sf"/>
</dbReference>
<dbReference type="Proteomes" id="UP000006591">
    <property type="component" value="Chromosome 3"/>
</dbReference>
<dbReference type="InterPro" id="IPR018253">
    <property type="entry name" value="DnaJ_domain_CS"/>
</dbReference>
<organism evidence="3">
    <name type="scientific">Oryza nivara</name>
    <name type="common">Indian wild rice</name>
    <name type="synonym">Oryza sativa f. spontanea</name>
    <dbReference type="NCBI Taxonomy" id="4536"/>
    <lineage>
        <taxon>Eukaryota</taxon>
        <taxon>Viridiplantae</taxon>
        <taxon>Streptophyta</taxon>
        <taxon>Embryophyta</taxon>
        <taxon>Tracheophyta</taxon>
        <taxon>Spermatophyta</taxon>
        <taxon>Magnoliopsida</taxon>
        <taxon>Liliopsida</taxon>
        <taxon>Poales</taxon>
        <taxon>Poaceae</taxon>
        <taxon>BOP clade</taxon>
        <taxon>Oryzoideae</taxon>
        <taxon>Oryzeae</taxon>
        <taxon>Oryzinae</taxon>
        <taxon>Oryza</taxon>
    </lineage>
</organism>
<dbReference type="PANTHER" id="PTHR44240:SF33">
    <property type="entry name" value="OS03G0244950 PROTEIN"/>
    <property type="match status" value="1"/>
</dbReference>